<name>A0A0R2K021_9LACO</name>
<dbReference type="Gene3D" id="3.40.50.970">
    <property type="match status" value="1"/>
</dbReference>
<dbReference type="InterPro" id="IPR011766">
    <property type="entry name" value="TPP_enzyme_TPP-bd"/>
</dbReference>
<dbReference type="EMBL" id="JQBT01000020">
    <property type="protein sequence ID" value="KRN79684.1"/>
    <property type="molecule type" value="Genomic_DNA"/>
</dbReference>
<comment type="caution">
    <text evidence="2">The sequence shown here is derived from an EMBL/GenBank/DDBJ whole genome shotgun (WGS) entry which is preliminary data.</text>
</comment>
<protein>
    <submittedName>
        <fullName evidence="2">MenD</fullName>
    </submittedName>
</protein>
<keyword evidence="3" id="KW-1185">Reference proteome</keyword>
<dbReference type="AlphaFoldDB" id="A0A0R2K021"/>
<dbReference type="RefSeq" id="WP_225354795.1">
    <property type="nucleotide sequence ID" value="NZ_FUXS01000010.1"/>
</dbReference>
<sequence>MSALSIADELSNLPSSSQLFLANSMTVRDFEQYFNPTNSIKIMGNRGANGIDGTISTATGMAFNRKPTWLVIGDLAFYHDMNGLLLAKQNQFNLTIIVNNNDGGGIFSFLPQAEAPYFETMFGTPQHLAIDKVANLYDAEYFKINKIDELHKLCLQPWQGLRIIEIQDTRSHNLTIHQQRLQKVKERLAHEN</sequence>
<evidence type="ECO:0000313" key="2">
    <source>
        <dbReference type="EMBL" id="KRN79684.1"/>
    </source>
</evidence>
<feature type="domain" description="Thiamine pyrophosphate enzyme TPP-binding" evidence="1">
    <location>
        <begin position="31"/>
        <end position="152"/>
    </location>
</feature>
<gene>
    <name evidence="2" type="ORF">IV52_GL000221</name>
</gene>
<dbReference type="Proteomes" id="UP000051565">
    <property type="component" value="Unassembled WGS sequence"/>
</dbReference>
<reference evidence="2 3" key="1">
    <citation type="journal article" date="2015" name="Genome Announc.">
        <title>Expanding the biotechnology potential of lactobacilli through comparative genomics of 213 strains and associated genera.</title>
        <authorList>
            <person name="Sun Z."/>
            <person name="Harris H.M."/>
            <person name="McCann A."/>
            <person name="Guo C."/>
            <person name="Argimon S."/>
            <person name="Zhang W."/>
            <person name="Yang X."/>
            <person name="Jeffery I.B."/>
            <person name="Cooney J.C."/>
            <person name="Kagawa T.F."/>
            <person name="Liu W."/>
            <person name="Song Y."/>
            <person name="Salvetti E."/>
            <person name="Wrobel A."/>
            <person name="Rasinkangas P."/>
            <person name="Parkhill J."/>
            <person name="Rea M.C."/>
            <person name="O'Sullivan O."/>
            <person name="Ritari J."/>
            <person name="Douillard F.P."/>
            <person name="Paul Ross R."/>
            <person name="Yang R."/>
            <person name="Briner A.E."/>
            <person name="Felis G.E."/>
            <person name="de Vos W.M."/>
            <person name="Barrangou R."/>
            <person name="Klaenhammer T.R."/>
            <person name="Caufield P.W."/>
            <person name="Cui Y."/>
            <person name="Zhang H."/>
            <person name="O'Toole P.W."/>
        </authorList>
    </citation>
    <scope>NUCLEOTIDE SEQUENCE [LARGE SCALE GENOMIC DNA]</scope>
    <source>
        <strain evidence="2 3">DSM 20690</strain>
    </source>
</reference>
<dbReference type="PATRIC" id="fig|1122148.6.peg.232"/>
<proteinExistence type="predicted"/>
<dbReference type="CDD" id="cd02009">
    <property type="entry name" value="TPP_SHCHC_synthase"/>
    <property type="match status" value="1"/>
</dbReference>
<dbReference type="SUPFAM" id="SSF52518">
    <property type="entry name" value="Thiamin diphosphate-binding fold (THDP-binding)"/>
    <property type="match status" value="1"/>
</dbReference>
<dbReference type="GeneID" id="67802622"/>
<dbReference type="GO" id="GO:0003824">
    <property type="term" value="F:catalytic activity"/>
    <property type="evidence" value="ECO:0007669"/>
    <property type="project" value="InterPro"/>
</dbReference>
<evidence type="ECO:0000259" key="1">
    <source>
        <dbReference type="Pfam" id="PF02775"/>
    </source>
</evidence>
<dbReference type="GO" id="GO:0030976">
    <property type="term" value="F:thiamine pyrophosphate binding"/>
    <property type="evidence" value="ECO:0007669"/>
    <property type="project" value="InterPro"/>
</dbReference>
<dbReference type="PANTHER" id="PTHR42916:SF1">
    <property type="entry name" value="PROTEIN PHYLLO, CHLOROPLASTIC"/>
    <property type="match status" value="1"/>
</dbReference>
<dbReference type="PANTHER" id="PTHR42916">
    <property type="entry name" value="2-SUCCINYL-5-ENOLPYRUVYL-6-HYDROXY-3-CYCLOHEXENE-1-CARBOXYLATE SYNTHASE"/>
    <property type="match status" value="1"/>
</dbReference>
<organism evidence="2 3">
    <name type="scientific">Fructilactobacillus lindneri DSM 20690 = JCM 11027</name>
    <dbReference type="NCBI Taxonomy" id="1122148"/>
    <lineage>
        <taxon>Bacteria</taxon>
        <taxon>Bacillati</taxon>
        <taxon>Bacillota</taxon>
        <taxon>Bacilli</taxon>
        <taxon>Lactobacillales</taxon>
        <taxon>Lactobacillaceae</taxon>
        <taxon>Fructilactobacillus</taxon>
    </lineage>
</organism>
<evidence type="ECO:0000313" key="3">
    <source>
        <dbReference type="Proteomes" id="UP000051565"/>
    </source>
</evidence>
<accession>A0A0R2K021</accession>
<dbReference type="Pfam" id="PF02775">
    <property type="entry name" value="TPP_enzyme_C"/>
    <property type="match status" value="1"/>
</dbReference>
<dbReference type="InterPro" id="IPR029061">
    <property type="entry name" value="THDP-binding"/>
</dbReference>